<comment type="caution">
    <text evidence="3">The sequence shown here is derived from an EMBL/GenBank/DDBJ whole genome shotgun (WGS) entry which is preliminary data.</text>
</comment>
<dbReference type="Gene3D" id="1.10.10.60">
    <property type="entry name" value="Homeodomain-like"/>
    <property type="match status" value="1"/>
</dbReference>
<feature type="domain" description="DDE-1" evidence="2">
    <location>
        <begin position="126"/>
        <end position="169"/>
    </location>
</feature>
<keyword evidence="1" id="KW-0175">Coiled coil</keyword>
<dbReference type="GO" id="GO:0005634">
    <property type="term" value="C:nucleus"/>
    <property type="evidence" value="ECO:0007669"/>
    <property type="project" value="TreeGrafter"/>
</dbReference>
<gene>
    <name evidence="3" type="ORF">FCALED_LOCUS898</name>
</gene>
<evidence type="ECO:0000313" key="4">
    <source>
        <dbReference type="Proteomes" id="UP000789570"/>
    </source>
</evidence>
<evidence type="ECO:0000256" key="1">
    <source>
        <dbReference type="SAM" id="Coils"/>
    </source>
</evidence>
<evidence type="ECO:0000259" key="2">
    <source>
        <dbReference type="Pfam" id="PF03184"/>
    </source>
</evidence>
<keyword evidence="4" id="KW-1185">Reference proteome</keyword>
<dbReference type="InterPro" id="IPR050863">
    <property type="entry name" value="CenT-Element_Derived"/>
</dbReference>
<dbReference type="EMBL" id="CAJVPQ010000104">
    <property type="protein sequence ID" value="CAG8445981.1"/>
    <property type="molecule type" value="Genomic_DNA"/>
</dbReference>
<dbReference type="PANTHER" id="PTHR19303">
    <property type="entry name" value="TRANSPOSON"/>
    <property type="match status" value="1"/>
</dbReference>
<reference evidence="3" key="1">
    <citation type="submission" date="2021-06" db="EMBL/GenBank/DDBJ databases">
        <authorList>
            <person name="Kallberg Y."/>
            <person name="Tangrot J."/>
            <person name="Rosling A."/>
        </authorList>
    </citation>
    <scope>NUCLEOTIDE SEQUENCE</scope>
    <source>
        <strain evidence="3">UK204</strain>
    </source>
</reference>
<accession>A0A9N8YTQ2</accession>
<dbReference type="GO" id="GO:0003677">
    <property type="term" value="F:DNA binding"/>
    <property type="evidence" value="ECO:0007669"/>
    <property type="project" value="TreeGrafter"/>
</dbReference>
<dbReference type="InterPro" id="IPR004875">
    <property type="entry name" value="DDE_SF_endonuclease_dom"/>
</dbReference>
<name>A0A9N8YTQ2_9GLOM</name>
<dbReference type="PANTHER" id="PTHR19303:SF73">
    <property type="entry name" value="PROTEIN PDC2"/>
    <property type="match status" value="1"/>
</dbReference>
<protein>
    <submittedName>
        <fullName evidence="3">8978_t:CDS:1</fullName>
    </submittedName>
</protein>
<sequence>MGIQKQEVCLKKLQKLIPKNKELAQEFNVLEGIICDILKESEKWLALKLESYEASLKNQIKLNFSQVEEALKLLEAASTSLEDLDDIRKNLQNIHIDYSPNNIFNVNETELYWKMKPNFASQKQSKEHVTVALCCNASGTGKIKEVFIRKSQNSRVLKHISKSSLPIQYY</sequence>
<dbReference type="Pfam" id="PF03184">
    <property type="entry name" value="DDE_1"/>
    <property type="match status" value="1"/>
</dbReference>
<dbReference type="Proteomes" id="UP000789570">
    <property type="component" value="Unassembled WGS sequence"/>
</dbReference>
<organism evidence="3 4">
    <name type="scientific">Funneliformis caledonium</name>
    <dbReference type="NCBI Taxonomy" id="1117310"/>
    <lineage>
        <taxon>Eukaryota</taxon>
        <taxon>Fungi</taxon>
        <taxon>Fungi incertae sedis</taxon>
        <taxon>Mucoromycota</taxon>
        <taxon>Glomeromycotina</taxon>
        <taxon>Glomeromycetes</taxon>
        <taxon>Glomerales</taxon>
        <taxon>Glomeraceae</taxon>
        <taxon>Funneliformis</taxon>
    </lineage>
</organism>
<dbReference type="OrthoDB" id="2447222at2759"/>
<proteinExistence type="predicted"/>
<evidence type="ECO:0000313" key="3">
    <source>
        <dbReference type="EMBL" id="CAG8445981.1"/>
    </source>
</evidence>
<dbReference type="AlphaFoldDB" id="A0A9N8YTQ2"/>
<feature type="coiled-coil region" evidence="1">
    <location>
        <begin position="57"/>
        <end position="94"/>
    </location>
</feature>